<dbReference type="Proteomes" id="UP000029121">
    <property type="component" value="Unassembled WGS sequence"/>
</dbReference>
<dbReference type="EMBL" id="KB870807">
    <property type="protein sequence ID" value="EOA33069.1"/>
    <property type="molecule type" value="Genomic_DNA"/>
</dbReference>
<evidence type="ECO:0000256" key="1">
    <source>
        <dbReference type="ARBA" id="ARBA00004123"/>
    </source>
</evidence>
<name>R0HTE0_9BRAS</name>
<organism evidence="3 4">
    <name type="scientific">Capsella rubella</name>
    <dbReference type="NCBI Taxonomy" id="81985"/>
    <lineage>
        <taxon>Eukaryota</taxon>
        <taxon>Viridiplantae</taxon>
        <taxon>Streptophyta</taxon>
        <taxon>Embryophyta</taxon>
        <taxon>Tracheophyta</taxon>
        <taxon>Spermatophyta</taxon>
        <taxon>Magnoliopsida</taxon>
        <taxon>eudicotyledons</taxon>
        <taxon>Gunneridae</taxon>
        <taxon>Pentapetalae</taxon>
        <taxon>rosids</taxon>
        <taxon>malvids</taxon>
        <taxon>Brassicales</taxon>
        <taxon>Brassicaceae</taxon>
        <taxon>Camelineae</taxon>
        <taxon>Capsella</taxon>
    </lineage>
</organism>
<evidence type="ECO:0000313" key="4">
    <source>
        <dbReference type="Proteomes" id="UP000029121"/>
    </source>
</evidence>
<dbReference type="SUPFAM" id="SSF47762">
    <property type="entry name" value="PAH2 domain"/>
    <property type="match status" value="1"/>
</dbReference>
<dbReference type="AlphaFoldDB" id="R0HTE0"/>
<dbReference type="KEGG" id="crb:17893678"/>
<dbReference type="GO" id="GO:0005634">
    <property type="term" value="C:nucleus"/>
    <property type="evidence" value="ECO:0007669"/>
    <property type="project" value="UniProtKB-SubCell"/>
</dbReference>
<protein>
    <submittedName>
        <fullName evidence="3">Uncharacterized protein</fullName>
    </submittedName>
</protein>
<reference evidence="4" key="1">
    <citation type="journal article" date="2013" name="Nat. Genet.">
        <title>The Capsella rubella genome and the genomic consequences of rapid mating system evolution.</title>
        <authorList>
            <person name="Slotte T."/>
            <person name="Hazzouri K.M."/>
            <person name="Agren J.A."/>
            <person name="Koenig D."/>
            <person name="Maumus F."/>
            <person name="Guo Y.L."/>
            <person name="Steige K."/>
            <person name="Platts A.E."/>
            <person name="Escobar J.S."/>
            <person name="Newman L.K."/>
            <person name="Wang W."/>
            <person name="Mandakova T."/>
            <person name="Vello E."/>
            <person name="Smith L.M."/>
            <person name="Henz S.R."/>
            <person name="Steffen J."/>
            <person name="Takuno S."/>
            <person name="Brandvain Y."/>
            <person name="Coop G."/>
            <person name="Andolfatto P."/>
            <person name="Hu T.T."/>
            <person name="Blanchette M."/>
            <person name="Clark R.M."/>
            <person name="Quesneville H."/>
            <person name="Nordborg M."/>
            <person name="Gaut B.S."/>
            <person name="Lysak M.A."/>
            <person name="Jenkins J."/>
            <person name="Grimwood J."/>
            <person name="Chapman J."/>
            <person name="Prochnik S."/>
            <person name="Shu S."/>
            <person name="Rokhsar D."/>
            <person name="Schmutz J."/>
            <person name="Weigel D."/>
            <person name="Wright S.I."/>
        </authorList>
    </citation>
    <scope>NUCLEOTIDE SEQUENCE [LARGE SCALE GENOMIC DNA]</scope>
    <source>
        <strain evidence="4">cv. Monte Gargano</strain>
    </source>
</reference>
<dbReference type="InterPro" id="IPR036600">
    <property type="entry name" value="PAH_sf"/>
</dbReference>
<gene>
    <name evidence="3" type="ORF">CARUB_v10016405mg</name>
</gene>
<dbReference type="GO" id="GO:0006355">
    <property type="term" value="P:regulation of DNA-templated transcription"/>
    <property type="evidence" value="ECO:0007669"/>
    <property type="project" value="InterPro"/>
</dbReference>
<evidence type="ECO:0000256" key="2">
    <source>
        <dbReference type="ARBA" id="ARBA00023242"/>
    </source>
</evidence>
<dbReference type="OrthoDB" id="1034350at2759"/>
<proteinExistence type="predicted"/>
<comment type="subcellular location">
    <subcellularLocation>
        <location evidence="1">Nucleus</location>
    </subcellularLocation>
</comment>
<evidence type="ECO:0000313" key="3">
    <source>
        <dbReference type="EMBL" id="EOA33069.1"/>
    </source>
</evidence>
<keyword evidence="4" id="KW-1185">Reference proteome</keyword>
<sequence length="281" mass="33397">MHSTRNSPIKLPSKFTYEQYERFREFVRKIKEIDEDRNHRGIYLQYATALSLYHSGTLNLADLRTRIKTIFKNCDVLLEAFDQVLKDLETCSRREEIVVVDPKNLDRIKDFLKTLRKKREGLREGFIEAFVRHTEHKDVTILKKEVDGVLRGYPNLREEFRMILVDHGLVEDEKRCEITREKEDELFQDDMYFHAIESAIKFAAAEDNKKPEAGVYGAIRRFYKQRRRTLPRGCLKDPKLAVRNILPDLQCEYNKLLKNRSKYLEKVRKVNESLVVFDHLS</sequence>
<accession>R0HTE0</accession>
<keyword evidence="2" id="KW-0539">Nucleus</keyword>